<feature type="compositionally biased region" description="Low complexity" evidence="1">
    <location>
        <begin position="78"/>
        <end position="90"/>
    </location>
</feature>
<evidence type="ECO:0000313" key="2">
    <source>
        <dbReference type="EMBL" id="VDN13536.1"/>
    </source>
</evidence>
<feature type="region of interest" description="Disordered" evidence="1">
    <location>
        <begin position="31"/>
        <end position="112"/>
    </location>
</feature>
<dbReference type="Proteomes" id="UP000281553">
    <property type="component" value="Unassembled WGS sequence"/>
</dbReference>
<gene>
    <name evidence="2" type="ORF">DILT_LOCUS9367</name>
</gene>
<proteinExistence type="predicted"/>
<name>A0A3P7P626_DIBLA</name>
<feature type="compositionally biased region" description="Acidic residues" evidence="1">
    <location>
        <begin position="34"/>
        <end position="59"/>
    </location>
</feature>
<evidence type="ECO:0000256" key="1">
    <source>
        <dbReference type="SAM" id="MobiDB-lite"/>
    </source>
</evidence>
<evidence type="ECO:0000313" key="3">
    <source>
        <dbReference type="Proteomes" id="UP000281553"/>
    </source>
</evidence>
<dbReference type="EMBL" id="UYRU01056638">
    <property type="protein sequence ID" value="VDN13536.1"/>
    <property type="molecule type" value="Genomic_DNA"/>
</dbReference>
<protein>
    <submittedName>
        <fullName evidence="2">Uncharacterized protein</fullName>
    </submittedName>
</protein>
<dbReference type="AlphaFoldDB" id="A0A3P7P626"/>
<accession>A0A3P7P626</accession>
<sequence>MHWVRNLSTLRSKGRVRDTTITAARCPAHGLSMSDDEAYAAPLSDEESFPPDDHFDEEEARNRTLFSGFTSDVDHPHSSISSSSVQSSSVDLRREPGPSSLSQRSQPGRRRAKVLWAEDIGHERIAHKHKQPGLLKQLSKVLGKGKPHNPT</sequence>
<keyword evidence="3" id="KW-1185">Reference proteome</keyword>
<reference evidence="2 3" key="1">
    <citation type="submission" date="2018-11" db="EMBL/GenBank/DDBJ databases">
        <authorList>
            <consortium name="Pathogen Informatics"/>
        </authorList>
    </citation>
    <scope>NUCLEOTIDE SEQUENCE [LARGE SCALE GENOMIC DNA]</scope>
</reference>
<feature type="region of interest" description="Disordered" evidence="1">
    <location>
        <begin position="127"/>
        <end position="151"/>
    </location>
</feature>
<organism evidence="2 3">
    <name type="scientific">Dibothriocephalus latus</name>
    <name type="common">Fish tapeworm</name>
    <name type="synonym">Diphyllobothrium latum</name>
    <dbReference type="NCBI Taxonomy" id="60516"/>
    <lineage>
        <taxon>Eukaryota</taxon>
        <taxon>Metazoa</taxon>
        <taxon>Spiralia</taxon>
        <taxon>Lophotrochozoa</taxon>
        <taxon>Platyhelminthes</taxon>
        <taxon>Cestoda</taxon>
        <taxon>Eucestoda</taxon>
        <taxon>Diphyllobothriidea</taxon>
        <taxon>Diphyllobothriidae</taxon>
        <taxon>Dibothriocephalus</taxon>
    </lineage>
</organism>